<dbReference type="PANTHER" id="PTHR31441">
    <property type="entry name" value="FOLLICULIN FAMILY MEMBER"/>
    <property type="match status" value="1"/>
</dbReference>
<dbReference type="InterPro" id="IPR021713">
    <property type="entry name" value="Folliculin"/>
</dbReference>
<organism evidence="5 6">
    <name type="scientific">Folsomia candida</name>
    <name type="common">Springtail</name>
    <dbReference type="NCBI Taxonomy" id="158441"/>
    <lineage>
        <taxon>Eukaryota</taxon>
        <taxon>Metazoa</taxon>
        <taxon>Ecdysozoa</taxon>
        <taxon>Arthropoda</taxon>
        <taxon>Hexapoda</taxon>
        <taxon>Collembola</taxon>
        <taxon>Entomobryomorpha</taxon>
        <taxon>Isotomoidea</taxon>
        <taxon>Isotomidae</taxon>
        <taxon>Proisotominae</taxon>
        <taxon>Folsomia</taxon>
    </lineage>
</organism>
<feature type="domain" description="Folliculin/SMCR8 longin" evidence="4">
    <location>
        <begin position="175"/>
        <end position="241"/>
    </location>
</feature>
<dbReference type="InterPro" id="IPR037520">
    <property type="entry name" value="Folliculin/SMCR8_longin"/>
</dbReference>
<keyword evidence="2" id="KW-0809">Transit peptide</keyword>
<dbReference type="Pfam" id="PF02536">
    <property type="entry name" value="mTERF"/>
    <property type="match status" value="1"/>
</dbReference>
<dbReference type="Gene3D" id="1.25.70.10">
    <property type="entry name" value="Transcription termination factor 3, mitochondrial"/>
    <property type="match status" value="1"/>
</dbReference>
<feature type="compositionally biased region" description="Low complexity" evidence="3">
    <location>
        <begin position="143"/>
        <end position="164"/>
    </location>
</feature>
<proteinExistence type="inferred from homology"/>
<dbReference type="EMBL" id="LNIX01000003">
    <property type="protein sequence ID" value="OXA58325.1"/>
    <property type="molecule type" value="Genomic_DNA"/>
</dbReference>
<sequence length="880" mass="98424">MSTVCCIGHFCEVHGPRLVFYTIRNVQEPQFVSECPDLKFCSGCKAPLLEGYISTVQTVHENNTVQAPLSPLAGRSGHKGGRSSAGSSSAPLIGNGCTSSPILNGRSHGGAHGSRSLKVSTSSQTLSRGINEPIPRQVSNGVSSDSSDQPGPSSAVTAAAAASTTATQPATATRYYCSHSNYDHSHLAHLNTCIARTLSCEVTPSNSVAFTSTDIWVIGTSFSLKDSLARGFSRKYCLVFTFLPQVPTCCQPDLDDDSPPVRKEKQSSHHHHKNGTEREGSGGHHQHLRTCPKYKGDRKAPRPGHAQSLRDEYYSDGDHKGAGYFTNSYGPSGYPSLVPHYDYITEEFFNVAKHLQTECDKVFFKEEAIIPQRPFRLTALLDSVAEGGSSSLGGHGHGRGVGGGHLGVTRSQSSGARSLPLLTENPHVFLDLHENNRGVGRILLNVKQICVQRLHNGQSSNFHLISPSRVSLAFGDKVQVLPKHNFFYTKGTTKNGHFMLNVQFSRPFHAMFLTYCSNKFNQLNGMSSRSHRRIEILKVETVKIRNEGTFSIQNLKSEQLEKFYNAKSSQSNYHSVDNEDNENDEEDMEEVTKEAIWNVGPTPAASFTFAAYANDSDIIQKLVKLGVDLSRVERKYGTMPFLLKLDFEKDMAPTIRFLTDNGVDPSKLGWYFTTNPFLFGEDLINLEKRLDYLRLKNFTQENICRIINCNPFWLAFSVTRIDQRLGFFQSFFRLNGTQVRELVVSGPKLITSKLDRVKDVTFLVKEEMGFEPDELVKMLLDKPRIWREKPDSIRRRFDYLHNVVKFPHNAFVLCPELLLVRESRLKHRIGFLEHIGKAQFDPEKPNYVSFGMIYEGDDSTFAIKVAKSSVLEFNEYMKCL</sequence>
<evidence type="ECO:0000259" key="4">
    <source>
        <dbReference type="Pfam" id="PF11704"/>
    </source>
</evidence>
<evidence type="ECO:0000313" key="6">
    <source>
        <dbReference type="Proteomes" id="UP000198287"/>
    </source>
</evidence>
<comment type="similarity">
    <text evidence="1">Belongs to the mTERF family.</text>
</comment>
<gene>
    <name evidence="5" type="ORF">Fcan01_08210</name>
</gene>
<dbReference type="AlphaFoldDB" id="A0A226EKU1"/>
<dbReference type="Proteomes" id="UP000198287">
    <property type="component" value="Unassembled WGS sequence"/>
</dbReference>
<feature type="region of interest" description="Disordered" evidence="3">
    <location>
        <begin position="68"/>
        <end position="164"/>
    </location>
</feature>
<dbReference type="Pfam" id="PF11704">
    <property type="entry name" value="Folliculin"/>
    <property type="match status" value="1"/>
</dbReference>
<name>A0A226EKU1_FOLCA</name>
<keyword evidence="6" id="KW-1185">Reference proteome</keyword>
<dbReference type="PANTHER" id="PTHR31441:SF2">
    <property type="entry name" value="FOLLICULIN"/>
    <property type="match status" value="1"/>
</dbReference>
<dbReference type="GO" id="GO:0005829">
    <property type="term" value="C:cytosol"/>
    <property type="evidence" value="ECO:0007669"/>
    <property type="project" value="TreeGrafter"/>
</dbReference>
<dbReference type="GO" id="GO:0005096">
    <property type="term" value="F:GTPase activator activity"/>
    <property type="evidence" value="ECO:0007669"/>
    <property type="project" value="InterPro"/>
</dbReference>
<evidence type="ECO:0000256" key="2">
    <source>
        <dbReference type="ARBA" id="ARBA00022946"/>
    </source>
</evidence>
<dbReference type="InterPro" id="IPR003690">
    <property type="entry name" value="MTERF"/>
</dbReference>
<dbReference type="GO" id="GO:0003676">
    <property type="term" value="F:nucleic acid binding"/>
    <property type="evidence" value="ECO:0007669"/>
    <property type="project" value="InterPro"/>
</dbReference>
<dbReference type="SMART" id="SM00733">
    <property type="entry name" value="Mterf"/>
    <property type="match status" value="6"/>
</dbReference>
<dbReference type="GO" id="GO:1904263">
    <property type="term" value="P:positive regulation of TORC1 signaling"/>
    <property type="evidence" value="ECO:0007669"/>
    <property type="project" value="TreeGrafter"/>
</dbReference>
<accession>A0A226EKU1</accession>
<comment type="caution">
    <text evidence="5">The sequence shown here is derived from an EMBL/GenBank/DDBJ whole genome shotgun (WGS) entry which is preliminary data.</text>
</comment>
<evidence type="ECO:0000313" key="5">
    <source>
        <dbReference type="EMBL" id="OXA58325.1"/>
    </source>
</evidence>
<dbReference type="STRING" id="158441.A0A226EKU1"/>
<evidence type="ECO:0000256" key="1">
    <source>
        <dbReference type="ARBA" id="ARBA00007692"/>
    </source>
</evidence>
<feature type="compositionally biased region" description="Polar residues" evidence="3">
    <location>
        <begin position="117"/>
        <end position="128"/>
    </location>
</feature>
<feature type="region of interest" description="Disordered" evidence="3">
    <location>
        <begin position="254"/>
        <end position="313"/>
    </location>
</feature>
<dbReference type="InterPro" id="IPR038538">
    <property type="entry name" value="MTERF_sf"/>
</dbReference>
<protein>
    <submittedName>
        <fullName evidence="5">Transcription termination factor 3, mitochondrial</fullName>
    </submittedName>
</protein>
<reference evidence="5 6" key="1">
    <citation type="submission" date="2015-12" db="EMBL/GenBank/DDBJ databases">
        <title>The genome of Folsomia candida.</title>
        <authorList>
            <person name="Faddeeva A."/>
            <person name="Derks M.F."/>
            <person name="Anvar Y."/>
            <person name="Smit S."/>
            <person name="Van Straalen N."/>
            <person name="Roelofs D."/>
        </authorList>
    </citation>
    <scope>NUCLEOTIDE SEQUENCE [LARGE SCALE GENOMIC DNA]</scope>
    <source>
        <strain evidence="5 6">VU population</strain>
        <tissue evidence="5">Whole body</tissue>
    </source>
</reference>
<dbReference type="OrthoDB" id="637682at2759"/>
<evidence type="ECO:0000256" key="3">
    <source>
        <dbReference type="SAM" id="MobiDB-lite"/>
    </source>
</evidence>